<protein>
    <recommendedName>
        <fullName evidence="3">Methyltransferase domain-containing protein</fullName>
    </recommendedName>
</protein>
<evidence type="ECO:0000313" key="4">
    <source>
        <dbReference type="EMBL" id="KAK5630215.1"/>
    </source>
</evidence>
<gene>
    <name evidence="4" type="ORF">RRF57_005930</name>
</gene>
<dbReference type="InterPro" id="IPR041698">
    <property type="entry name" value="Methyltransf_25"/>
</dbReference>
<dbReference type="PANTHER" id="PTHR44942">
    <property type="entry name" value="METHYLTRANSF_11 DOMAIN-CONTAINING PROTEIN"/>
    <property type="match status" value="1"/>
</dbReference>
<proteinExistence type="predicted"/>
<dbReference type="InterPro" id="IPR029063">
    <property type="entry name" value="SAM-dependent_MTases_sf"/>
</dbReference>
<organism evidence="4 5">
    <name type="scientific">Xylaria bambusicola</name>
    <dbReference type="NCBI Taxonomy" id="326684"/>
    <lineage>
        <taxon>Eukaryota</taxon>
        <taxon>Fungi</taxon>
        <taxon>Dikarya</taxon>
        <taxon>Ascomycota</taxon>
        <taxon>Pezizomycotina</taxon>
        <taxon>Sordariomycetes</taxon>
        <taxon>Xylariomycetidae</taxon>
        <taxon>Xylariales</taxon>
        <taxon>Xylariaceae</taxon>
        <taxon>Xylaria</taxon>
    </lineage>
</organism>
<reference evidence="4 5" key="1">
    <citation type="submission" date="2023-10" db="EMBL/GenBank/DDBJ databases">
        <title>Draft genome sequence of Xylaria bambusicola isolate GMP-LS, the root and basal stem rot pathogen of sugarcane in Indonesia.</title>
        <authorList>
            <person name="Selvaraj P."/>
            <person name="Muralishankar V."/>
            <person name="Muruganantham S."/>
            <person name="Sp S."/>
            <person name="Haryani S."/>
            <person name="Lau K.J.X."/>
            <person name="Naqvi N.I."/>
        </authorList>
    </citation>
    <scope>NUCLEOTIDE SEQUENCE [LARGE SCALE GENOMIC DNA]</scope>
    <source>
        <strain evidence="4">GMP-LS</strain>
    </source>
</reference>
<evidence type="ECO:0000256" key="1">
    <source>
        <dbReference type="ARBA" id="ARBA00022603"/>
    </source>
</evidence>
<dbReference type="CDD" id="cd02440">
    <property type="entry name" value="AdoMet_MTases"/>
    <property type="match status" value="1"/>
</dbReference>
<evidence type="ECO:0000313" key="5">
    <source>
        <dbReference type="Proteomes" id="UP001305414"/>
    </source>
</evidence>
<comment type="caution">
    <text evidence="4">The sequence shown here is derived from an EMBL/GenBank/DDBJ whole genome shotgun (WGS) entry which is preliminary data.</text>
</comment>
<dbReference type="Proteomes" id="UP001305414">
    <property type="component" value="Unassembled WGS sequence"/>
</dbReference>
<evidence type="ECO:0000259" key="3">
    <source>
        <dbReference type="Pfam" id="PF13649"/>
    </source>
</evidence>
<dbReference type="InterPro" id="IPR051052">
    <property type="entry name" value="Diverse_substrate_MTase"/>
</dbReference>
<dbReference type="Gene3D" id="3.40.50.150">
    <property type="entry name" value="Vaccinia Virus protein VP39"/>
    <property type="match status" value="1"/>
</dbReference>
<feature type="domain" description="Methyltransferase" evidence="3">
    <location>
        <begin position="60"/>
        <end position="131"/>
    </location>
</feature>
<keyword evidence="5" id="KW-1185">Reference proteome</keyword>
<name>A0AAN7YY67_9PEZI</name>
<dbReference type="SUPFAM" id="SSF53335">
    <property type="entry name" value="S-adenosyl-L-methionine-dependent methyltransferases"/>
    <property type="match status" value="1"/>
</dbReference>
<keyword evidence="2" id="KW-0808">Transferase</keyword>
<dbReference type="PANTHER" id="PTHR44942:SF4">
    <property type="entry name" value="METHYLTRANSFERASE TYPE 11 DOMAIN-CONTAINING PROTEIN"/>
    <property type="match status" value="1"/>
</dbReference>
<dbReference type="Pfam" id="PF13649">
    <property type="entry name" value="Methyltransf_25"/>
    <property type="match status" value="1"/>
</dbReference>
<accession>A0AAN7YY67</accession>
<evidence type="ECO:0000256" key="2">
    <source>
        <dbReference type="ARBA" id="ARBA00022679"/>
    </source>
</evidence>
<dbReference type="GO" id="GO:0008168">
    <property type="term" value="F:methyltransferase activity"/>
    <property type="evidence" value="ECO:0007669"/>
    <property type="project" value="UniProtKB-KW"/>
</dbReference>
<keyword evidence="1" id="KW-0489">Methyltransferase</keyword>
<dbReference type="AlphaFoldDB" id="A0AAN7YY67"/>
<sequence>MEHETTTKDDGSDEFQHSYSQIARSGFTVPALYDKYRPGYPDEAVDRLLHNLKIRPDASILEIGAGTGKLTEVLSSRLPSGHITALEPHPIMRAFLDQKRLQNVTVLNGLAQSIPLPDEVVDCILVAQVSFCGCRVQSFI</sequence>
<dbReference type="EMBL" id="JAWHQM010000015">
    <property type="protein sequence ID" value="KAK5630215.1"/>
    <property type="molecule type" value="Genomic_DNA"/>
</dbReference>
<dbReference type="GO" id="GO:0032259">
    <property type="term" value="P:methylation"/>
    <property type="evidence" value="ECO:0007669"/>
    <property type="project" value="UniProtKB-KW"/>
</dbReference>